<organism evidence="3">
    <name type="scientific">freshwater metagenome</name>
    <dbReference type="NCBI Taxonomy" id="449393"/>
    <lineage>
        <taxon>unclassified sequences</taxon>
        <taxon>metagenomes</taxon>
        <taxon>ecological metagenomes</taxon>
    </lineage>
</organism>
<feature type="transmembrane region" description="Helical" evidence="1">
    <location>
        <begin position="306"/>
        <end position="326"/>
    </location>
</feature>
<name>A0A6J6WQS3_9ZZZZ</name>
<dbReference type="EMBL" id="CAFAAC010000027">
    <property type="protein sequence ID" value="CAB4785553.1"/>
    <property type="molecule type" value="Genomic_DNA"/>
</dbReference>
<dbReference type="EMBL" id="CAFBPP010000016">
    <property type="protein sequence ID" value="CAB5015984.1"/>
    <property type="molecule type" value="Genomic_DNA"/>
</dbReference>
<feature type="transmembrane region" description="Helical" evidence="1">
    <location>
        <begin position="365"/>
        <end position="387"/>
    </location>
</feature>
<dbReference type="Gene3D" id="1.20.1250.20">
    <property type="entry name" value="MFS general substrate transporter like domains"/>
    <property type="match status" value="2"/>
</dbReference>
<dbReference type="GO" id="GO:0022857">
    <property type="term" value="F:transmembrane transporter activity"/>
    <property type="evidence" value="ECO:0007669"/>
    <property type="project" value="InterPro"/>
</dbReference>
<dbReference type="PANTHER" id="PTHR11360:SF284">
    <property type="entry name" value="EG:103B4.3 PROTEIN-RELATED"/>
    <property type="match status" value="1"/>
</dbReference>
<feature type="transmembrane region" description="Helical" evidence="1">
    <location>
        <begin position="174"/>
        <end position="193"/>
    </location>
</feature>
<dbReference type="InterPro" id="IPR036259">
    <property type="entry name" value="MFS_trans_sf"/>
</dbReference>
<dbReference type="InterPro" id="IPR050327">
    <property type="entry name" value="Proton-linked_MCT"/>
</dbReference>
<feature type="transmembrane region" description="Helical" evidence="1">
    <location>
        <begin position="273"/>
        <end position="294"/>
    </location>
</feature>
<evidence type="ECO:0000313" key="5">
    <source>
        <dbReference type="EMBL" id="CAB5015984.1"/>
    </source>
</evidence>
<gene>
    <name evidence="3" type="ORF">UFOPK2967_00589</name>
    <name evidence="4" type="ORF">UFOPK3587_00681</name>
    <name evidence="5" type="ORF">UFOPK4114_00554</name>
</gene>
<dbReference type="PANTHER" id="PTHR11360">
    <property type="entry name" value="MONOCARBOXYLATE TRANSPORTER"/>
    <property type="match status" value="1"/>
</dbReference>
<sequence>MNQKPPSLERRIHPGWIAASVTFLTLVATAGFRAAPSVLIVPLEEAFGWGRDQISLAVSVNVLLFGLTAPFAAALMEKFGIRKVVMTALAVVGLGAASTVFMSSPWHLVLLWGVVVGIGTGSMALVFAATIANRWFVEKRGIVIGLLTAATATGQLIFLPGLSMLAMDHGWKSVSLTVAAGAFVMVPIIWLFLKEKPSDLGLLPYGAPANWQPPAKSGMTAGKLAITTLKEASKVKDFWYLTGSFFVCGLSTSGLIGTHFIPAAHDHGMMEVAASSLLALVGVFDVVGTIFSGWLTDRYDPRKLLFFYYFFRGVSLFLLPSILFASVHPSTLVFVIFYGLDWVATVPPTIMLCRTVLGADRATVVYGWVFAAHQVGGSIAAIGAAVARVKLGNYAAAFYVSGLMCIITSYFVLRIARGIKTADLKR</sequence>
<dbReference type="InterPro" id="IPR020846">
    <property type="entry name" value="MFS_dom"/>
</dbReference>
<proteinExistence type="predicted"/>
<dbReference type="Pfam" id="PF07690">
    <property type="entry name" value="MFS_1"/>
    <property type="match status" value="1"/>
</dbReference>
<keyword evidence="1" id="KW-1133">Transmembrane helix</keyword>
<feature type="transmembrane region" description="Helical" evidence="1">
    <location>
        <begin position="238"/>
        <end position="261"/>
    </location>
</feature>
<feature type="transmembrane region" description="Helical" evidence="1">
    <location>
        <begin position="54"/>
        <end position="75"/>
    </location>
</feature>
<dbReference type="PROSITE" id="PS50850">
    <property type="entry name" value="MFS"/>
    <property type="match status" value="1"/>
</dbReference>
<feature type="transmembrane region" description="Helical" evidence="1">
    <location>
        <begin position="332"/>
        <end position="353"/>
    </location>
</feature>
<evidence type="ECO:0000256" key="1">
    <source>
        <dbReference type="SAM" id="Phobius"/>
    </source>
</evidence>
<dbReference type="InterPro" id="IPR011701">
    <property type="entry name" value="MFS"/>
</dbReference>
<dbReference type="CDD" id="cd17355">
    <property type="entry name" value="MFS_YcxA_like"/>
    <property type="match status" value="1"/>
</dbReference>
<feature type="transmembrane region" description="Helical" evidence="1">
    <location>
        <begin position="393"/>
        <end position="416"/>
    </location>
</feature>
<evidence type="ECO:0000259" key="2">
    <source>
        <dbReference type="PROSITE" id="PS50850"/>
    </source>
</evidence>
<dbReference type="SUPFAM" id="SSF103473">
    <property type="entry name" value="MFS general substrate transporter"/>
    <property type="match status" value="1"/>
</dbReference>
<feature type="transmembrane region" description="Helical" evidence="1">
    <location>
        <begin position="84"/>
        <end position="103"/>
    </location>
</feature>
<feature type="domain" description="Major facilitator superfamily (MFS) profile" evidence="2">
    <location>
        <begin position="17"/>
        <end position="420"/>
    </location>
</feature>
<evidence type="ECO:0000313" key="4">
    <source>
        <dbReference type="EMBL" id="CAB4904511.1"/>
    </source>
</evidence>
<keyword evidence="1" id="KW-0812">Transmembrane</keyword>
<dbReference type="EMBL" id="CAFBMN010000029">
    <property type="protein sequence ID" value="CAB4904511.1"/>
    <property type="molecule type" value="Genomic_DNA"/>
</dbReference>
<evidence type="ECO:0000313" key="3">
    <source>
        <dbReference type="EMBL" id="CAB4785553.1"/>
    </source>
</evidence>
<feature type="transmembrane region" description="Helical" evidence="1">
    <location>
        <begin position="141"/>
        <end position="162"/>
    </location>
</feature>
<keyword evidence="1" id="KW-0472">Membrane</keyword>
<protein>
    <submittedName>
        <fullName evidence="3">Unannotated protein</fullName>
    </submittedName>
</protein>
<accession>A0A6J6WQS3</accession>
<reference evidence="3" key="1">
    <citation type="submission" date="2020-05" db="EMBL/GenBank/DDBJ databases">
        <authorList>
            <person name="Chiriac C."/>
            <person name="Salcher M."/>
            <person name="Ghai R."/>
            <person name="Kavagutti S V."/>
        </authorList>
    </citation>
    <scope>NUCLEOTIDE SEQUENCE</scope>
</reference>
<feature type="transmembrane region" description="Helical" evidence="1">
    <location>
        <begin position="109"/>
        <end position="129"/>
    </location>
</feature>
<feature type="transmembrane region" description="Helical" evidence="1">
    <location>
        <begin position="12"/>
        <end position="34"/>
    </location>
</feature>
<dbReference type="AlphaFoldDB" id="A0A6J6WQS3"/>